<dbReference type="InterPro" id="IPR050425">
    <property type="entry name" value="NAD(P)_dehydrat-like"/>
</dbReference>
<dbReference type="EMBL" id="JAANYQ010000012">
    <property type="protein sequence ID" value="KAF4121561.1"/>
    <property type="molecule type" value="Genomic_DNA"/>
</dbReference>
<evidence type="ECO:0000313" key="5">
    <source>
        <dbReference type="Proteomes" id="UP000749293"/>
    </source>
</evidence>
<evidence type="ECO:0000259" key="3">
    <source>
        <dbReference type="Pfam" id="PF01370"/>
    </source>
</evidence>
<organism evidence="4 5">
    <name type="scientific">Geosmithia morbida</name>
    <dbReference type="NCBI Taxonomy" id="1094350"/>
    <lineage>
        <taxon>Eukaryota</taxon>
        <taxon>Fungi</taxon>
        <taxon>Dikarya</taxon>
        <taxon>Ascomycota</taxon>
        <taxon>Pezizomycotina</taxon>
        <taxon>Sordariomycetes</taxon>
        <taxon>Hypocreomycetidae</taxon>
        <taxon>Hypocreales</taxon>
        <taxon>Bionectriaceae</taxon>
        <taxon>Geosmithia</taxon>
    </lineage>
</organism>
<name>A0A9P5D2K7_9HYPO</name>
<dbReference type="GeneID" id="55968199"/>
<accession>A0A9P5D2K7</accession>
<keyword evidence="5" id="KW-1185">Reference proteome</keyword>
<gene>
    <name evidence="4" type="ORF">GMORB2_1969</name>
</gene>
<dbReference type="Gene3D" id="3.40.50.720">
    <property type="entry name" value="NAD(P)-binding Rossmann-like Domain"/>
    <property type="match status" value="1"/>
</dbReference>
<evidence type="ECO:0000313" key="4">
    <source>
        <dbReference type="EMBL" id="KAF4121561.1"/>
    </source>
</evidence>
<dbReference type="RefSeq" id="XP_035320213.1">
    <property type="nucleotide sequence ID" value="XM_035463949.1"/>
</dbReference>
<dbReference type="InterPro" id="IPR001509">
    <property type="entry name" value="Epimerase_deHydtase"/>
</dbReference>
<dbReference type="Proteomes" id="UP000749293">
    <property type="component" value="Unassembled WGS sequence"/>
</dbReference>
<dbReference type="SUPFAM" id="SSF51735">
    <property type="entry name" value="NAD(P)-binding Rossmann-fold domains"/>
    <property type="match status" value="1"/>
</dbReference>
<proteinExistence type="inferred from homology"/>
<dbReference type="GO" id="GO:0016616">
    <property type="term" value="F:oxidoreductase activity, acting on the CH-OH group of donors, NAD or NADP as acceptor"/>
    <property type="evidence" value="ECO:0007669"/>
    <property type="project" value="TreeGrafter"/>
</dbReference>
<dbReference type="PANTHER" id="PTHR10366">
    <property type="entry name" value="NAD DEPENDENT EPIMERASE/DEHYDRATASE"/>
    <property type="match status" value="1"/>
</dbReference>
<protein>
    <submittedName>
        <fullName evidence="4">Reductase</fullName>
    </submittedName>
</protein>
<evidence type="ECO:0000256" key="2">
    <source>
        <dbReference type="ARBA" id="ARBA00023445"/>
    </source>
</evidence>
<comment type="similarity">
    <text evidence="2">Belongs to the NAD(P)-dependent epimerase/dehydratase family. Dihydroflavonol-4-reductase subfamily.</text>
</comment>
<feature type="domain" description="NAD-dependent epimerase/dehydratase" evidence="3">
    <location>
        <begin position="13"/>
        <end position="281"/>
    </location>
</feature>
<evidence type="ECO:0000256" key="1">
    <source>
        <dbReference type="ARBA" id="ARBA00023002"/>
    </source>
</evidence>
<dbReference type="Pfam" id="PF01370">
    <property type="entry name" value="Epimerase"/>
    <property type="match status" value="1"/>
</dbReference>
<dbReference type="PANTHER" id="PTHR10366:SF579">
    <property type="entry name" value="3-BETA HYDROXYSTEROID DEHYDROGENASE_ISOMERASE FAMILY PROTEIN (AFU_ORTHOLOGUE AFUA_3G02250)"/>
    <property type="match status" value="1"/>
</dbReference>
<reference evidence="4" key="1">
    <citation type="submission" date="2020-03" db="EMBL/GenBank/DDBJ databases">
        <title>Site-based positive gene gene selection in Geosmithia morbida across the United States reveals a broad range of putative effectors and factors for local host and environmental adapation.</title>
        <authorList>
            <person name="Onufrak A."/>
            <person name="Murdoch R.W."/>
            <person name="Gazis R."/>
            <person name="Huff M."/>
            <person name="Staton M."/>
            <person name="Klingeman W."/>
            <person name="Hadziabdic D."/>
        </authorList>
    </citation>
    <scope>NUCLEOTIDE SEQUENCE</scope>
    <source>
        <strain evidence="4">1262</strain>
    </source>
</reference>
<dbReference type="OrthoDB" id="2735536at2759"/>
<comment type="caution">
    <text evidence="4">The sequence shown here is derived from an EMBL/GenBank/DDBJ whole genome shotgun (WGS) entry which is preliminary data.</text>
</comment>
<dbReference type="InterPro" id="IPR036291">
    <property type="entry name" value="NAD(P)-bd_dom_sf"/>
</dbReference>
<keyword evidence="1" id="KW-0560">Oxidoreductase</keyword>
<dbReference type="AlphaFoldDB" id="A0A9P5D2K7"/>
<sequence>MAVPSSLNPPSRVLVTGANGFIAQHCVARLLAEGYSVTGTVRSSSKVTPVLATHDHHPELQVIVVEDMTRAESYLDALAAAAAAAAVAGPPEAILHLASPFDFSVSDFEADLMRPAVQGTRALLEAASRMMSVRRVVQTNSFAGIFDASVAPDPSQTYTTQDWSPLTYEDGLAATVAPAAYRASKAAAEKAAWAFVRDRDVHFDLVSLCPGLVFGGFLPGAPLPGRPDELNTSNAAVWSVISAGVDAPIPPTRAPVWVGVHDTAVAHVRALQTPQAGGRRFLVASGVYCNQELADTARRVLAADDKHAGRVPTGKPGDWSEKENLYRIDATDTEEVLQMKWQDLETVLAELMPQLWEVEGV</sequence>